<sequence length="64" mass="7338">MPKNAPARTHYPAKRSDRSLRTQATKTLQNVNSEKLHLPAFEMFANLINLAIETSMRLFGKFSF</sequence>
<gene>
    <name evidence="2" type="ORF">D4L85_27330</name>
</gene>
<dbReference type="EMBL" id="CP032382">
    <property type="protein sequence ID" value="AYB34064.1"/>
    <property type="molecule type" value="Genomic_DNA"/>
</dbReference>
<dbReference type="AlphaFoldDB" id="A0A385ST42"/>
<keyword evidence="3" id="KW-1185">Reference proteome</keyword>
<dbReference type="Proteomes" id="UP000266183">
    <property type="component" value="Chromosome"/>
</dbReference>
<evidence type="ECO:0000256" key="1">
    <source>
        <dbReference type="SAM" id="MobiDB-lite"/>
    </source>
</evidence>
<feature type="region of interest" description="Disordered" evidence="1">
    <location>
        <begin position="1"/>
        <end position="22"/>
    </location>
</feature>
<accession>A0A385ST42</accession>
<evidence type="ECO:0000313" key="2">
    <source>
        <dbReference type="EMBL" id="AYB34064.1"/>
    </source>
</evidence>
<reference evidence="3" key="1">
    <citation type="submission" date="2018-09" db="EMBL/GenBank/DDBJ databases">
        <title>Chryseolinea sp. KIS68-18 isolated from soil.</title>
        <authorList>
            <person name="Weon H.-Y."/>
            <person name="Kwon S.-W."/>
            <person name="Lee S.A."/>
        </authorList>
    </citation>
    <scope>NUCLEOTIDE SEQUENCE [LARGE SCALE GENOMIC DNA]</scope>
    <source>
        <strain evidence="3">KIS68-18</strain>
    </source>
</reference>
<name>A0A385ST42_9BACT</name>
<protein>
    <submittedName>
        <fullName evidence="2">Uncharacterized protein</fullName>
    </submittedName>
</protein>
<dbReference type="KEGG" id="chk:D4L85_27330"/>
<organism evidence="2 3">
    <name type="scientific">Chryseolinea soli</name>
    <dbReference type="NCBI Taxonomy" id="2321403"/>
    <lineage>
        <taxon>Bacteria</taxon>
        <taxon>Pseudomonadati</taxon>
        <taxon>Bacteroidota</taxon>
        <taxon>Cytophagia</taxon>
        <taxon>Cytophagales</taxon>
        <taxon>Fulvivirgaceae</taxon>
        <taxon>Chryseolinea</taxon>
    </lineage>
</organism>
<proteinExistence type="predicted"/>
<evidence type="ECO:0000313" key="3">
    <source>
        <dbReference type="Proteomes" id="UP000266183"/>
    </source>
</evidence>